<evidence type="ECO:0000313" key="2">
    <source>
        <dbReference type="Proteomes" id="UP000070675"/>
    </source>
</evidence>
<comment type="caution">
    <text evidence="1">The sequence shown here is derived from an EMBL/GenBank/DDBJ whole genome shotgun (WGS) entry which is preliminary data.</text>
</comment>
<evidence type="ECO:0000313" key="1">
    <source>
        <dbReference type="EMBL" id="KXB33233.1"/>
    </source>
</evidence>
<dbReference type="PATRIC" id="fig|1393034.3.peg.1175"/>
<reference evidence="2" key="1">
    <citation type="submission" date="2016-01" db="EMBL/GenBank/DDBJ databases">
        <authorList>
            <person name="Mitreva M."/>
            <person name="Pepin K.H."/>
            <person name="Mihindukulasuriya K.A."/>
            <person name="Fulton R."/>
            <person name="Fronick C."/>
            <person name="O'Laughlin M."/>
            <person name="Miner T."/>
            <person name="Herter B."/>
            <person name="Rosa B.A."/>
            <person name="Cordes M."/>
            <person name="Tomlinson C."/>
            <person name="Wollam A."/>
            <person name="Palsikar V.B."/>
            <person name="Mardis E.R."/>
            <person name="Wilson R.K."/>
        </authorList>
    </citation>
    <scope>NUCLEOTIDE SEQUENCE [LARGE SCALE GENOMIC DNA]</scope>
    <source>
        <strain evidence="2">DNF00019</strain>
    </source>
</reference>
<sequence length="57" mass="6338">MEEDMSDVVANNGKIVTGKKIASWKNALEHDEWPNGWVNVGEIIEGKLPKTTPEMAE</sequence>
<gene>
    <name evidence="1" type="ORF">HMPREF3192_01205</name>
</gene>
<name>A0A133XQM4_9ACTN</name>
<organism evidence="1 2">
    <name type="scientific">Atopobium deltae</name>
    <dbReference type="NCBI Taxonomy" id="1393034"/>
    <lineage>
        <taxon>Bacteria</taxon>
        <taxon>Bacillati</taxon>
        <taxon>Actinomycetota</taxon>
        <taxon>Coriobacteriia</taxon>
        <taxon>Coriobacteriales</taxon>
        <taxon>Atopobiaceae</taxon>
        <taxon>Atopobium</taxon>
    </lineage>
</organism>
<dbReference type="Proteomes" id="UP000070675">
    <property type="component" value="Unassembled WGS sequence"/>
</dbReference>
<dbReference type="AlphaFoldDB" id="A0A133XQM4"/>
<dbReference type="EMBL" id="LSCR01000040">
    <property type="protein sequence ID" value="KXB33233.1"/>
    <property type="molecule type" value="Genomic_DNA"/>
</dbReference>
<proteinExistence type="predicted"/>
<protein>
    <submittedName>
        <fullName evidence="1">Uncharacterized protein</fullName>
    </submittedName>
</protein>
<keyword evidence="2" id="KW-1185">Reference proteome</keyword>
<accession>A0A133XQM4</accession>